<dbReference type="Proteomes" id="UP001138997">
    <property type="component" value="Unassembled WGS sequence"/>
</dbReference>
<dbReference type="Pfam" id="PF23562">
    <property type="entry name" value="AMP-binding_C_3"/>
    <property type="match status" value="1"/>
</dbReference>
<evidence type="ECO:0000256" key="5">
    <source>
        <dbReference type="ARBA" id="ARBA00032875"/>
    </source>
</evidence>
<keyword evidence="2" id="KW-0436">Ligase</keyword>
<dbReference type="GO" id="GO:0004467">
    <property type="term" value="F:long-chain fatty acid-CoA ligase activity"/>
    <property type="evidence" value="ECO:0007669"/>
    <property type="project" value="TreeGrafter"/>
</dbReference>
<gene>
    <name evidence="7" type="ORF">LR394_11490</name>
</gene>
<dbReference type="InterPro" id="IPR000873">
    <property type="entry name" value="AMP-dep_synth/lig_dom"/>
</dbReference>
<comment type="caution">
    <text evidence="7">The sequence shown here is derived from an EMBL/GenBank/DDBJ whole genome shotgun (WGS) entry which is preliminary data.</text>
</comment>
<dbReference type="InterPro" id="IPR042099">
    <property type="entry name" value="ANL_N_sf"/>
</dbReference>
<dbReference type="InterPro" id="IPR020845">
    <property type="entry name" value="AMP-binding_CS"/>
</dbReference>
<evidence type="ECO:0000256" key="1">
    <source>
        <dbReference type="ARBA" id="ARBA00006432"/>
    </source>
</evidence>
<evidence type="ECO:0000313" key="7">
    <source>
        <dbReference type="EMBL" id="MCD5311526.1"/>
    </source>
</evidence>
<evidence type="ECO:0000256" key="2">
    <source>
        <dbReference type="ARBA" id="ARBA00022598"/>
    </source>
</evidence>
<name>A0A9X1NDY6_9ACTN</name>
<reference evidence="7" key="1">
    <citation type="submission" date="2021-11" db="EMBL/GenBank/DDBJ databases">
        <title>Streptomyces corallinus and Kineosporia corallina sp. nov., two new coral-derived marine actinobacteria.</title>
        <authorList>
            <person name="Buangrab K."/>
            <person name="Sutthacheep M."/>
            <person name="Yeemin T."/>
            <person name="Harunari E."/>
            <person name="Igarashi Y."/>
            <person name="Sripreechasak P."/>
            <person name="Kanchanasin P."/>
            <person name="Tanasupawat S."/>
            <person name="Phongsopitanun W."/>
        </authorList>
    </citation>
    <scope>NUCLEOTIDE SEQUENCE</scope>
    <source>
        <strain evidence="7">JCM 31032</strain>
    </source>
</reference>
<dbReference type="PANTHER" id="PTHR43272:SF32">
    <property type="entry name" value="AMP-DEPENDENT SYNTHETASE_LIGASE DOMAIN-CONTAINING PROTEIN"/>
    <property type="match status" value="1"/>
</dbReference>
<feature type="domain" description="AMP-dependent synthetase/ligase" evidence="6">
    <location>
        <begin position="25"/>
        <end position="422"/>
    </location>
</feature>
<sequence>MREIIVPRSFPLDAEESLCDIVVANAENRPHHVSFRRPVPAGWQDVTAAEFLGEVVATAKGLVSLGVQPGDRVALMARTRYEWTLLDVAVWFAGGISVPVYETSSAEQARWILADSQAVAIVVETAAHRETIGQIRGELSALREVLTIDDGAVATLAELGAEIGDEEIHERRAIAQGDSVATLIYTSGTTGRPKGCELTHSNFVAGARSAGVGFGDLVNDQASTLLFLPLAHVFARYIQALCIVNGSVLGHTPTTTNLLADLDSFKPTFLLAVPRVFEKIYNGAEAKAMAGGRGKIFARAAQVAVQYSHALDAGGPGVALKLQHAVFDRLVYAKLRTATGGRLRASVSGGAPLGKDLSHFFRGVGLPVLEGWGLTETTAPVSCNTLAVNRIGTVGRPLQGMGVRIDADGEIEAYGVGVMRGYANNPEATAEALHDGWFATGDLGSLDDDGFLSITGRKKEILVTANGKNVIPAVLEDGMRGHPLISQCIVVGDQKPFVAALITLDAEMLPTWLANRGKPAMDVRTAAADPEVRAELQTAVDKANTLVSRAESVRKFDVLSIDFTEQSGHLTPKQSLKRSVILKDYAAEVEKLYS</sequence>
<dbReference type="AlphaFoldDB" id="A0A9X1NDY6"/>
<evidence type="ECO:0000256" key="4">
    <source>
        <dbReference type="ARBA" id="ARBA00023098"/>
    </source>
</evidence>
<evidence type="ECO:0000313" key="8">
    <source>
        <dbReference type="Proteomes" id="UP001138997"/>
    </source>
</evidence>
<dbReference type="PANTHER" id="PTHR43272">
    <property type="entry name" value="LONG-CHAIN-FATTY-ACID--COA LIGASE"/>
    <property type="match status" value="1"/>
</dbReference>
<evidence type="ECO:0000256" key="3">
    <source>
        <dbReference type="ARBA" id="ARBA00022832"/>
    </source>
</evidence>
<dbReference type="PROSITE" id="PS00455">
    <property type="entry name" value="AMP_BINDING"/>
    <property type="match status" value="1"/>
</dbReference>
<dbReference type="GO" id="GO:0016020">
    <property type="term" value="C:membrane"/>
    <property type="evidence" value="ECO:0007669"/>
    <property type="project" value="TreeGrafter"/>
</dbReference>
<accession>A0A9X1NDY6</accession>
<proteinExistence type="inferred from homology"/>
<dbReference type="SUPFAM" id="SSF56801">
    <property type="entry name" value="Acetyl-CoA synthetase-like"/>
    <property type="match status" value="1"/>
</dbReference>
<keyword evidence="4" id="KW-0443">Lipid metabolism</keyword>
<dbReference type="Pfam" id="PF00501">
    <property type="entry name" value="AMP-binding"/>
    <property type="match status" value="1"/>
</dbReference>
<comment type="similarity">
    <text evidence="1">Belongs to the ATP-dependent AMP-binding enzyme family.</text>
</comment>
<protein>
    <recommendedName>
        <fullName evidence="5">Acyl-CoA synthetase</fullName>
    </recommendedName>
</protein>
<keyword evidence="8" id="KW-1185">Reference proteome</keyword>
<dbReference type="EMBL" id="JAJOMB010000005">
    <property type="protein sequence ID" value="MCD5311526.1"/>
    <property type="molecule type" value="Genomic_DNA"/>
</dbReference>
<dbReference type="CDD" id="cd05907">
    <property type="entry name" value="VL_LC_FACS_like"/>
    <property type="match status" value="1"/>
</dbReference>
<dbReference type="Gene3D" id="3.40.50.12780">
    <property type="entry name" value="N-terminal domain of ligase-like"/>
    <property type="match status" value="1"/>
</dbReference>
<dbReference type="RefSeq" id="WP_231440804.1">
    <property type="nucleotide sequence ID" value="NZ_JAJOMB010000005.1"/>
</dbReference>
<keyword evidence="3" id="KW-0276">Fatty acid metabolism</keyword>
<organism evidence="7 8">
    <name type="scientific">Kineosporia babensis</name>
    <dbReference type="NCBI Taxonomy" id="499548"/>
    <lineage>
        <taxon>Bacteria</taxon>
        <taxon>Bacillati</taxon>
        <taxon>Actinomycetota</taxon>
        <taxon>Actinomycetes</taxon>
        <taxon>Kineosporiales</taxon>
        <taxon>Kineosporiaceae</taxon>
        <taxon>Kineosporia</taxon>
    </lineage>
</organism>
<evidence type="ECO:0000259" key="6">
    <source>
        <dbReference type="Pfam" id="PF00501"/>
    </source>
</evidence>